<sequence>MDRMTSSERMACLFAGKRPDRVPVIPHMEAFAGVMCGMSTYEWYNFPENAYRSQIWCQELFGYDGGKCYDVSSGIAGDFPGGEVVIPQEPRLSLPYASRLAAPTEADVEKLTLPRSIDETFDAKRILEFNRICYRNGEGVSVFAGSPTSVVQYLVGAENMVRWMIKKPELVHRLMRFATDYIYFLAQAYLDEFGPEPLGAGMACPLESNALLSPRQFETFCLPYLVEIFETYREWKIPITGLHLCGRHDKNLPIIKANIPFHGRTLITVGAETDLEYLGKVMGPDFILGGNVRSITLQNGTPEEVYAECAAILKKMKYFPGGFVLTPECTISCLTPPANFYAMLKAARELGAYDPSESPN</sequence>
<organism evidence="2 3">
    <name type="scientific">Pseudoflavonifractor hominis</name>
    <dbReference type="NCBI Taxonomy" id="2763059"/>
    <lineage>
        <taxon>Bacteria</taxon>
        <taxon>Bacillati</taxon>
        <taxon>Bacillota</taxon>
        <taxon>Clostridia</taxon>
        <taxon>Eubacteriales</taxon>
        <taxon>Oscillospiraceae</taxon>
        <taxon>Pseudoflavonifractor</taxon>
    </lineage>
</organism>
<dbReference type="PANTHER" id="PTHR47099">
    <property type="entry name" value="METHYLCOBAMIDE:COM METHYLTRANSFERASE MTBA"/>
    <property type="match status" value="1"/>
</dbReference>
<dbReference type="Gene3D" id="3.20.20.210">
    <property type="match status" value="1"/>
</dbReference>
<dbReference type="InterPro" id="IPR038071">
    <property type="entry name" value="UROD/MetE-like_sf"/>
</dbReference>
<evidence type="ECO:0000259" key="1">
    <source>
        <dbReference type="Pfam" id="PF01208"/>
    </source>
</evidence>
<dbReference type="InterPro" id="IPR052024">
    <property type="entry name" value="Methanogen_methyltrans"/>
</dbReference>
<dbReference type="Proteomes" id="UP000660021">
    <property type="component" value="Unassembled WGS sequence"/>
</dbReference>
<keyword evidence="3" id="KW-1185">Reference proteome</keyword>
<gene>
    <name evidence="2" type="ORF">H8S34_12830</name>
</gene>
<reference evidence="2 3" key="1">
    <citation type="submission" date="2020-08" db="EMBL/GenBank/DDBJ databases">
        <title>Genome public.</title>
        <authorList>
            <person name="Liu C."/>
            <person name="Sun Q."/>
        </authorList>
    </citation>
    <scope>NUCLEOTIDE SEQUENCE [LARGE SCALE GENOMIC DNA]</scope>
    <source>
        <strain evidence="2 3">New-38</strain>
    </source>
</reference>
<comment type="caution">
    <text evidence="2">The sequence shown here is derived from an EMBL/GenBank/DDBJ whole genome shotgun (WGS) entry which is preliminary data.</text>
</comment>
<name>A0ABR7HW38_9FIRM</name>
<dbReference type="RefSeq" id="WP_186964187.1">
    <property type="nucleotide sequence ID" value="NZ_JACOPR010000009.1"/>
</dbReference>
<protein>
    <recommendedName>
        <fullName evidence="1">Uroporphyrinogen decarboxylase (URO-D) domain-containing protein</fullName>
    </recommendedName>
</protein>
<dbReference type="PANTHER" id="PTHR47099:SF1">
    <property type="entry name" value="METHYLCOBAMIDE:COM METHYLTRANSFERASE MTBA"/>
    <property type="match status" value="1"/>
</dbReference>
<accession>A0ABR7HW38</accession>
<dbReference type="Pfam" id="PF01208">
    <property type="entry name" value="URO-D"/>
    <property type="match status" value="1"/>
</dbReference>
<feature type="domain" description="Uroporphyrinogen decarboxylase (URO-D)" evidence="1">
    <location>
        <begin position="6"/>
        <end position="349"/>
    </location>
</feature>
<dbReference type="SUPFAM" id="SSF51726">
    <property type="entry name" value="UROD/MetE-like"/>
    <property type="match status" value="1"/>
</dbReference>
<dbReference type="InterPro" id="IPR000257">
    <property type="entry name" value="Uroporphyrinogen_deCOase"/>
</dbReference>
<proteinExistence type="predicted"/>
<evidence type="ECO:0000313" key="2">
    <source>
        <dbReference type="EMBL" id="MBC5731704.1"/>
    </source>
</evidence>
<dbReference type="EMBL" id="JACOPR010000009">
    <property type="protein sequence ID" value="MBC5731704.1"/>
    <property type="molecule type" value="Genomic_DNA"/>
</dbReference>
<evidence type="ECO:0000313" key="3">
    <source>
        <dbReference type="Proteomes" id="UP000660021"/>
    </source>
</evidence>